<accession>A0A1D3E1C8</accession>
<dbReference type="Proteomes" id="UP000095329">
    <property type="component" value="Unassembled WGS sequence"/>
</dbReference>
<gene>
    <name evidence="3" type="ORF">J116_026535</name>
</gene>
<feature type="transmembrane region" description="Helical" evidence="2">
    <location>
        <begin position="126"/>
        <end position="145"/>
    </location>
</feature>
<dbReference type="AlphaFoldDB" id="A0A1D3E1C8"/>
<dbReference type="EMBL" id="ASHX02000001">
    <property type="protein sequence ID" value="OEJ98389.1"/>
    <property type="molecule type" value="Genomic_DNA"/>
</dbReference>
<name>A0A1D3E1C8_9ACTN</name>
<keyword evidence="4" id="KW-1185">Reference proteome</keyword>
<dbReference type="eggNOG" id="COG0515">
    <property type="taxonomic scope" value="Bacteria"/>
</dbReference>
<comment type="caution">
    <text evidence="3">The sequence shown here is derived from an EMBL/GenBank/DDBJ whole genome shotgun (WGS) entry which is preliminary data.</text>
</comment>
<feature type="compositionally biased region" description="Low complexity" evidence="1">
    <location>
        <begin position="95"/>
        <end position="113"/>
    </location>
</feature>
<proteinExistence type="predicted"/>
<feature type="region of interest" description="Disordered" evidence="1">
    <location>
        <begin position="1"/>
        <end position="117"/>
    </location>
</feature>
<evidence type="ECO:0000256" key="1">
    <source>
        <dbReference type="SAM" id="MobiDB-lite"/>
    </source>
</evidence>
<evidence type="ECO:0000313" key="3">
    <source>
        <dbReference type="EMBL" id="OEJ98389.1"/>
    </source>
</evidence>
<evidence type="ECO:0000313" key="4">
    <source>
        <dbReference type="Proteomes" id="UP000095329"/>
    </source>
</evidence>
<sequence>MDGHRDQRPGTRGRRRVPPAAHPGVRAPMTGPRTPHPGRPADDPDYSATGLAAHWAQGPATDAPGPRSGPPARPDRVEGAVLRFGPGVPTPPDGTGPHTASRGAGTAPTLVAPPVTPRPRRAGRRYVLPALVLLGVLAFLAWQRYGPQASVRDVTVRTDGVVPARAVTADGCGGTADIVAVVRTDGRPGTLTYRWMRSDGSASGVLTERVRRGQREARLHLLWTFSGRGAYEARADVEILTPSRHGAGTTFTYACTGGLG</sequence>
<keyword evidence="2" id="KW-0472">Membrane</keyword>
<keyword evidence="2" id="KW-0812">Transmembrane</keyword>
<organism evidence="3 4">
    <name type="scientific">Streptomyces thermolilacinus SPC6</name>
    <dbReference type="NCBI Taxonomy" id="1306406"/>
    <lineage>
        <taxon>Bacteria</taxon>
        <taxon>Bacillati</taxon>
        <taxon>Actinomycetota</taxon>
        <taxon>Actinomycetes</taxon>
        <taxon>Kitasatosporales</taxon>
        <taxon>Streptomycetaceae</taxon>
        <taxon>Streptomyces</taxon>
    </lineage>
</organism>
<reference evidence="3 4" key="1">
    <citation type="journal article" date="2013" name="Genome Announc.">
        <title>Genome Sequence of Streptomyces violaceusniger Strain SPC6, a Halotolerant Streptomycete That Exhibits Rapid Growth and Development.</title>
        <authorList>
            <person name="Chen X."/>
            <person name="Zhang B."/>
            <person name="Zhang W."/>
            <person name="Wu X."/>
            <person name="Zhang M."/>
            <person name="Chen T."/>
            <person name="Liu G."/>
            <person name="Dyson P."/>
        </authorList>
    </citation>
    <scope>NUCLEOTIDE SEQUENCE [LARGE SCALE GENOMIC DNA]</scope>
    <source>
        <strain evidence="3 4">SPC6</strain>
    </source>
</reference>
<keyword evidence="2" id="KW-1133">Transmembrane helix</keyword>
<dbReference type="STRING" id="1306406.J116_026535"/>
<evidence type="ECO:0000256" key="2">
    <source>
        <dbReference type="SAM" id="Phobius"/>
    </source>
</evidence>
<protein>
    <submittedName>
        <fullName evidence="3">Uncharacterized protein</fullName>
    </submittedName>
</protein>